<comment type="caution">
    <text evidence="2">The sequence shown here is derived from an EMBL/GenBank/DDBJ whole genome shotgun (WGS) entry which is preliminary data.</text>
</comment>
<keyword evidence="1" id="KW-1133">Transmembrane helix</keyword>
<protein>
    <recommendedName>
        <fullName evidence="4">DUF4220 domain-containing protein</fullName>
    </recommendedName>
</protein>
<reference evidence="2" key="1">
    <citation type="submission" date="2022-12" db="EMBL/GenBank/DDBJ databases">
        <title>Draft genome assemblies for two species of Escallonia (Escalloniales).</title>
        <authorList>
            <person name="Chanderbali A."/>
            <person name="Dervinis C."/>
            <person name="Anghel I."/>
            <person name="Soltis D."/>
            <person name="Soltis P."/>
            <person name="Zapata F."/>
        </authorList>
    </citation>
    <scope>NUCLEOTIDE SEQUENCE</scope>
    <source>
        <strain evidence="2">UCBG92.1500</strain>
        <tissue evidence="2">Leaf</tissue>
    </source>
</reference>
<organism evidence="2 3">
    <name type="scientific">Escallonia rubra</name>
    <dbReference type="NCBI Taxonomy" id="112253"/>
    <lineage>
        <taxon>Eukaryota</taxon>
        <taxon>Viridiplantae</taxon>
        <taxon>Streptophyta</taxon>
        <taxon>Embryophyta</taxon>
        <taxon>Tracheophyta</taxon>
        <taxon>Spermatophyta</taxon>
        <taxon>Magnoliopsida</taxon>
        <taxon>eudicotyledons</taxon>
        <taxon>Gunneridae</taxon>
        <taxon>Pentapetalae</taxon>
        <taxon>asterids</taxon>
        <taxon>campanulids</taxon>
        <taxon>Escalloniales</taxon>
        <taxon>Escalloniaceae</taxon>
        <taxon>Escallonia</taxon>
    </lineage>
</organism>
<accession>A0AA88QJ52</accession>
<keyword evidence="1" id="KW-0812">Transmembrane</keyword>
<keyword evidence="1" id="KW-0472">Membrane</keyword>
<dbReference type="Proteomes" id="UP001187471">
    <property type="component" value="Unassembled WGS sequence"/>
</dbReference>
<dbReference type="PANTHER" id="PTHR33115:SF50">
    <property type="entry name" value="ARM REPEAT SUPERFAMILY PROTEIN"/>
    <property type="match status" value="1"/>
</dbReference>
<dbReference type="PANTHER" id="PTHR33115">
    <property type="entry name" value="ARM REPEAT SUPERFAMILY PROTEIN"/>
    <property type="match status" value="1"/>
</dbReference>
<dbReference type="AlphaFoldDB" id="A0AA88QJ52"/>
<keyword evidence="3" id="KW-1185">Reference proteome</keyword>
<evidence type="ECO:0000313" key="2">
    <source>
        <dbReference type="EMBL" id="KAK2969357.1"/>
    </source>
</evidence>
<dbReference type="EMBL" id="JAVXUO010002824">
    <property type="protein sequence ID" value="KAK2969357.1"/>
    <property type="molecule type" value="Genomic_DNA"/>
</dbReference>
<evidence type="ECO:0008006" key="4">
    <source>
        <dbReference type="Google" id="ProtNLM"/>
    </source>
</evidence>
<feature type="transmembrane region" description="Helical" evidence="1">
    <location>
        <begin position="23"/>
        <end position="46"/>
    </location>
</feature>
<sequence length="267" mass="30221">MDPSRMGEKLTSFASRLAVLEKAAVGLGALGFIWASGVLLGGFASYLAKTDFWFSNVILLTDGIRVLSRRQIMRWQHHAPWSLTGAVRRCLRPMKSSCSVRFVAEILKLAKVGRHRRETLETALCRKRPTWTKYTMFSLFLYCFQLASSTARVILSSMRLIKHICGGVGNANARNQQLALNIFYSLALAEALLFISEKAYSEWLIMHRKLLDEMIRECQLGSSSIIYVRRFFYDAYSTCVNGSIFDARQKDMVSFAMDLLASSVRAD</sequence>
<gene>
    <name evidence="2" type="ORF">RJ640_028846</name>
</gene>
<proteinExistence type="predicted"/>
<evidence type="ECO:0000313" key="3">
    <source>
        <dbReference type="Proteomes" id="UP001187471"/>
    </source>
</evidence>
<name>A0AA88QJ52_9ASTE</name>
<evidence type="ECO:0000256" key="1">
    <source>
        <dbReference type="SAM" id="Phobius"/>
    </source>
</evidence>
<feature type="transmembrane region" description="Helical" evidence="1">
    <location>
        <begin position="136"/>
        <end position="158"/>
    </location>
</feature>